<dbReference type="EMBL" id="HACG01012071">
    <property type="protein sequence ID" value="CEK58936.1"/>
    <property type="molecule type" value="Transcribed_RNA"/>
</dbReference>
<name>A0A0B6YT58_9EUPU</name>
<keyword evidence="1" id="KW-0472">Membrane</keyword>
<feature type="transmembrane region" description="Helical" evidence="1">
    <location>
        <begin position="31"/>
        <end position="49"/>
    </location>
</feature>
<feature type="non-terminal residue" evidence="2">
    <location>
        <position position="59"/>
    </location>
</feature>
<organism evidence="2">
    <name type="scientific">Arion vulgaris</name>
    <dbReference type="NCBI Taxonomy" id="1028688"/>
    <lineage>
        <taxon>Eukaryota</taxon>
        <taxon>Metazoa</taxon>
        <taxon>Spiralia</taxon>
        <taxon>Lophotrochozoa</taxon>
        <taxon>Mollusca</taxon>
        <taxon>Gastropoda</taxon>
        <taxon>Heterobranchia</taxon>
        <taxon>Euthyneura</taxon>
        <taxon>Panpulmonata</taxon>
        <taxon>Eupulmonata</taxon>
        <taxon>Stylommatophora</taxon>
        <taxon>Helicina</taxon>
        <taxon>Arionoidea</taxon>
        <taxon>Arionidae</taxon>
        <taxon>Arion</taxon>
    </lineage>
</organism>
<sequence length="59" mass="6661">MDEKTQSGHELATVSLESHAAIVKYVSCCRFVLLVTCVNIMNCSFYFFWSTVYTLSSAK</sequence>
<proteinExistence type="predicted"/>
<reference evidence="2" key="1">
    <citation type="submission" date="2014-12" db="EMBL/GenBank/DDBJ databases">
        <title>Insight into the proteome of Arion vulgaris.</title>
        <authorList>
            <person name="Aradska J."/>
            <person name="Bulat T."/>
            <person name="Smidak R."/>
            <person name="Sarate P."/>
            <person name="Gangsoo J."/>
            <person name="Sialana F."/>
            <person name="Bilban M."/>
            <person name="Lubec G."/>
        </authorList>
    </citation>
    <scope>NUCLEOTIDE SEQUENCE</scope>
    <source>
        <tissue evidence="2">Skin</tissue>
    </source>
</reference>
<evidence type="ECO:0000256" key="1">
    <source>
        <dbReference type="SAM" id="Phobius"/>
    </source>
</evidence>
<keyword evidence="1" id="KW-0812">Transmembrane</keyword>
<gene>
    <name evidence="2" type="primary">ORF34654</name>
</gene>
<evidence type="ECO:0000313" key="2">
    <source>
        <dbReference type="EMBL" id="CEK58936.1"/>
    </source>
</evidence>
<dbReference type="AlphaFoldDB" id="A0A0B6YT58"/>
<accession>A0A0B6YT58</accession>
<protein>
    <submittedName>
        <fullName evidence="2">Uncharacterized protein</fullName>
    </submittedName>
</protein>
<keyword evidence="1" id="KW-1133">Transmembrane helix</keyword>